<accession>A0AAU7XFD0</accession>
<reference evidence="1" key="1">
    <citation type="submission" date="2024-06" db="EMBL/GenBank/DDBJ databases">
        <title>Methylostella associata gen. nov., sp. nov., a novel Ancalomicrobiaceae-affiliated facultatively methylotrophic bacteria that feed on methanotrophs of the genus Methylococcus.</title>
        <authorList>
            <person name="Saltykova V."/>
            <person name="Danilova O.V."/>
            <person name="Oshkin I.Y."/>
            <person name="Belova S.E."/>
            <person name="Pimenov N.V."/>
            <person name="Dedysh S.N."/>
        </authorList>
    </citation>
    <scope>NUCLEOTIDE SEQUENCE</scope>
    <source>
        <strain evidence="1">S20</strain>
    </source>
</reference>
<evidence type="ECO:0000313" key="1">
    <source>
        <dbReference type="EMBL" id="XBY46523.1"/>
    </source>
</evidence>
<gene>
    <name evidence="1" type="ORF">ABS361_10115</name>
</gene>
<organism evidence="1">
    <name type="scientific">Methyloraptor flagellatus</name>
    <dbReference type="NCBI Taxonomy" id="3162530"/>
    <lineage>
        <taxon>Bacteria</taxon>
        <taxon>Pseudomonadati</taxon>
        <taxon>Pseudomonadota</taxon>
        <taxon>Alphaproteobacteria</taxon>
        <taxon>Hyphomicrobiales</taxon>
        <taxon>Ancalomicrobiaceae</taxon>
        <taxon>Methyloraptor</taxon>
    </lineage>
</organism>
<dbReference type="EMBL" id="CP158568">
    <property type="protein sequence ID" value="XBY46523.1"/>
    <property type="molecule type" value="Genomic_DNA"/>
</dbReference>
<sequence>MRTPMDVGRKIQGYSLDHMVGDMHGLKSSKHIQHDGIRDLHVSGRFGALKTALTKLFSSPKRETLEDAMLGRKPDSAYNRMSDRQKAGSKVLVDALKRDFPDVARRVIRTMREQDIDMKALKVSDARHMLALANDFRSGG</sequence>
<dbReference type="AlphaFoldDB" id="A0AAU7XFD0"/>
<protein>
    <recommendedName>
        <fullName evidence="2">Avirulence protein</fullName>
    </recommendedName>
</protein>
<proteinExistence type="predicted"/>
<dbReference type="RefSeq" id="WP_407051617.1">
    <property type="nucleotide sequence ID" value="NZ_CP158568.1"/>
</dbReference>
<name>A0AAU7XFD0_9HYPH</name>
<evidence type="ECO:0008006" key="2">
    <source>
        <dbReference type="Google" id="ProtNLM"/>
    </source>
</evidence>
<dbReference type="KEGG" id="mflg:ABS361_10115"/>